<keyword evidence="1" id="KW-0805">Transcription regulation</keyword>
<gene>
    <name evidence="7" type="ORF">NVI5450_4094</name>
</gene>
<dbReference type="Proteomes" id="UP000183794">
    <property type="component" value="Unassembled WGS sequence"/>
</dbReference>
<dbReference type="GO" id="GO:0000160">
    <property type="term" value="P:phosphorelay signal transduction system"/>
    <property type="evidence" value="ECO:0007669"/>
    <property type="project" value="InterPro"/>
</dbReference>
<dbReference type="EMBL" id="FPLD01000113">
    <property type="protein sequence ID" value="SGZ14708.1"/>
    <property type="molecule type" value="Genomic_DNA"/>
</dbReference>
<dbReference type="SMART" id="SM00448">
    <property type="entry name" value="REC"/>
    <property type="match status" value="1"/>
</dbReference>
<dbReference type="GO" id="GO:0003677">
    <property type="term" value="F:DNA binding"/>
    <property type="evidence" value="ECO:0007669"/>
    <property type="project" value="UniProtKB-KW"/>
</dbReference>
<dbReference type="NCBIfam" id="NF007935">
    <property type="entry name" value="PRK10651.1"/>
    <property type="match status" value="1"/>
</dbReference>
<dbReference type="SUPFAM" id="SSF52172">
    <property type="entry name" value="CheY-like"/>
    <property type="match status" value="1"/>
</dbReference>
<dbReference type="PRINTS" id="PR00038">
    <property type="entry name" value="HTHLUXR"/>
</dbReference>
<feature type="domain" description="HTH luxR-type" evidence="5">
    <location>
        <begin position="147"/>
        <end position="211"/>
    </location>
</feature>
<evidence type="ECO:0000256" key="4">
    <source>
        <dbReference type="PROSITE-ProRule" id="PRU00169"/>
    </source>
</evidence>
<accession>A0A1L0AEU3</accession>
<dbReference type="RefSeq" id="WP_075497954.1">
    <property type="nucleotide sequence ID" value="NZ_CAWRBC010000023.1"/>
</dbReference>
<dbReference type="Gene3D" id="3.40.50.2300">
    <property type="match status" value="1"/>
</dbReference>
<dbReference type="InterPro" id="IPR011006">
    <property type="entry name" value="CheY-like_superfamily"/>
</dbReference>
<proteinExistence type="predicted"/>
<dbReference type="CDD" id="cd06170">
    <property type="entry name" value="LuxR_C_like"/>
    <property type="match status" value="1"/>
</dbReference>
<evidence type="ECO:0000256" key="1">
    <source>
        <dbReference type="ARBA" id="ARBA00023015"/>
    </source>
</evidence>
<dbReference type="InterPro" id="IPR001789">
    <property type="entry name" value="Sig_transdc_resp-reg_receiver"/>
</dbReference>
<dbReference type="Pfam" id="PF00196">
    <property type="entry name" value="GerE"/>
    <property type="match status" value="1"/>
</dbReference>
<dbReference type="AlphaFoldDB" id="A0A1L0AEU3"/>
<protein>
    <submittedName>
        <fullName evidence="7">DNA-binding nitrate/nitrite response regulator</fullName>
    </submittedName>
</protein>
<dbReference type="Pfam" id="PF00072">
    <property type="entry name" value="Response_reg"/>
    <property type="match status" value="1"/>
</dbReference>
<evidence type="ECO:0000256" key="2">
    <source>
        <dbReference type="ARBA" id="ARBA00023125"/>
    </source>
</evidence>
<dbReference type="PROSITE" id="PS00622">
    <property type="entry name" value="HTH_LUXR_1"/>
    <property type="match status" value="1"/>
</dbReference>
<evidence type="ECO:0000313" key="8">
    <source>
        <dbReference type="Proteomes" id="UP000183794"/>
    </source>
</evidence>
<dbReference type="GO" id="GO:0006355">
    <property type="term" value="P:regulation of DNA-templated transcription"/>
    <property type="evidence" value="ECO:0007669"/>
    <property type="project" value="InterPro"/>
</dbReference>
<evidence type="ECO:0000256" key="3">
    <source>
        <dbReference type="ARBA" id="ARBA00023163"/>
    </source>
</evidence>
<organism evidence="7 8">
    <name type="scientific">Moritella viscosa</name>
    <dbReference type="NCBI Taxonomy" id="80854"/>
    <lineage>
        <taxon>Bacteria</taxon>
        <taxon>Pseudomonadati</taxon>
        <taxon>Pseudomonadota</taxon>
        <taxon>Gammaproteobacteria</taxon>
        <taxon>Alteromonadales</taxon>
        <taxon>Moritellaceae</taxon>
        <taxon>Moritella</taxon>
    </lineage>
</organism>
<dbReference type="SMART" id="SM00421">
    <property type="entry name" value="HTH_LUXR"/>
    <property type="match status" value="1"/>
</dbReference>
<keyword evidence="2 7" id="KW-0238">DNA-binding</keyword>
<dbReference type="OrthoDB" id="9796655at2"/>
<dbReference type="InterPro" id="IPR039420">
    <property type="entry name" value="WalR-like"/>
</dbReference>
<name>A0A1L0AEU3_9GAMM</name>
<dbReference type="SUPFAM" id="SSF46894">
    <property type="entry name" value="C-terminal effector domain of the bipartite response regulators"/>
    <property type="match status" value="1"/>
</dbReference>
<dbReference type="PANTHER" id="PTHR43214">
    <property type="entry name" value="TWO-COMPONENT RESPONSE REGULATOR"/>
    <property type="match status" value="1"/>
</dbReference>
<keyword evidence="3" id="KW-0804">Transcription</keyword>
<dbReference type="PROSITE" id="PS50043">
    <property type="entry name" value="HTH_LUXR_2"/>
    <property type="match status" value="1"/>
</dbReference>
<evidence type="ECO:0000259" key="6">
    <source>
        <dbReference type="PROSITE" id="PS50110"/>
    </source>
</evidence>
<dbReference type="PANTHER" id="PTHR43214:SF41">
    <property type="entry name" value="NITRATE_NITRITE RESPONSE REGULATOR PROTEIN NARP"/>
    <property type="match status" value="1"/>
</dbReference>
<sequence length="215" mass="23842">MLDNSYTILVVDDHPLMRKGIVQLLTLEEKFNVIGEASDGVEAITLAKQHEPDLVLLDLNMKGMSGLDTLKALRSEELSSRVVILTVSDNKQDVIKLINAGADGYLLKDSEPDLLLEQLQDVLSGQQALSESLLGYLDCLHEDNNFEEKLAKLTKRENQILLEISKGYSNKHIASNLHISEGTVKVHVKSLLKKLEASSRVEAAVMYLEFNKTSA</sequence>
<feature type="modified residue" description="4-aspartylphosphate" evidence="4">
    <location>
        <position position="58"/>
    </location>
</feature>
<reference evidence="7 8" key="1">
    <citation type="submission" date="2016-11" db="EMBL/GenBank/DDBJ databases">
        <authorList>
            <person name="Jaros S."/>
            <person name="Januszkiewicz K."/>
            <person name="Wedrychowicz H."/>
        </authorList>
    </citation>
    <scope>NUCLEOTIDE SEQUENCE [LARGE SCALE GENOMIC DNA]</scope>
    <source>
        <strain evidence="7">NVI 5450</strain>
    </source>
</reference>
<dbReference type="InterPro" id="IPR016032">
    <property type="entry name" value="Sig_transdc_resp-reg_C-effctor"/>
</dbReference>
<dbReference type="InterPro" id="IPR000792">
    <property type="entry name" value="Tscrpt_reg_LuxR_C"/>
</dbReference>
<dbReference type="PROSITE" id="PS50110">
    <property type="entry name" value="RESPONSE_REGULATORY"/>
    <property type="match status" value="1"/>
</dbReference>
<evidence type="ECO:0000259" key="5">
    <source>
        <dbReference type="PROSITE" id="PS50043"/>
    </source>
</evidence>
<evidence type="ECO:0000313" key="7">
    <source>
        <dbReference type="EMBL" id="SGZ14708.1"/>
    </source>
</evidence>
<feature type="domain" description="Response regulatory" evidence="6">
    <location>
        <begin position="7"/>
        <end position="123"/>
    </location>
</feature>
<keyword evidence="4" id="KW-0597">Phosphoprotein</keyword>